<dbReference type="Gramene" id="AUR62032842-RA">
    <property type="protein sequence ID" value="AUR62032842-RA:cds"/>
    <property type="gene ID" value="AUR62032842"/>
</dbReference>
<feature type="compositionally biased region" description="Polar residues" evidence="1">
    <location>
        <begin position="151"/>
        <end position="160"/>
    </location>
</feature>
<dbReference type="AlphaFoldDB" id="A0A803MNJ1"/>
<feature type="compositionally biased region" description="Polar residues" evidence="1">
    <location>
        <begin position="1"/>
        <end position="11"/>
    </location>
</feature>
<reference evidence="2" key="2">
    <citation type="submission" date="2021-03" db="UniProtKB">
        <authorList>
            <consortium name="EnsemblPlants"/>
        </authorList>
    </citation>
    <scope>IDENTIFICATION</scope>
</reference>
<evidence type="ECO:0000256" key="1">
    <source>
        <dbReference type="SAM" id="MobiDB-lite"/>
    </source>
</evidence>
<feature type="region of interest" description="Disordered" evidence="1">
    <location>
        <begin position="120"/>
        <end position="166"/>
    </location>
</feature>
<protein>
    <submittedName>
        <fullName evidence="2">Uncharacterized protein</fullName>
    </submittedName>
</protein>
<feature type="compositionally biased region" description="Polar residues" evidence="1">
    <location>
        <begin position="68"/>
        <end position="83"/>
    </location>
</feature>
<reference evidence="2" key="1">
    <citation type="journal article" date="2017" name="Nature">
        <title>The genome of Chenopodium quinoa.</title>
        <authorList>
            <person name="Jarvis D.E."/>
            <person name="Ho Y.S."/>
            <person name="Lightfoot D.J."/>
            <person name="Schmoeckel S.M."/>
            <person name="Li B."/>
            <person name="Borm T.J.A."/>
            <person name="Ohyanagi H."/>
            <person name="Mineta K."/>
            <person name="Michell C.T."/>
            <person name="Saber N."/>
            <person name="Kharbatia N.M."/>
            <person name="Rupper R.R."/>
            <person name="Sharp A.R."/>
            <person name="Dally N."/>
            <person name="Boughton B.A."/>
            <person name="Woo Y.H."/>
            <person name="Gao G."/>
            <person name="Schijlen E.G.W.M."/>
            <person name="Guo X."/>
            <person name="Momin A.A."/>
            <person name="Negrao S."/>
            <person name="Al-Babili S."/>
            <person name="Gehring C."/>
            <person name="Roessner U."/>
            <person name="Jung C."/>
            <person name="Murphy K."/>
            <person name="Arold S.T."/>
            <person name="Gojobori T."/>
            <person name="van der Linden C.G."/>
            <person name="van Loo E.N."/>
            <person name="Jellen E.N."/>
            <person name="Maughan P.J."/>
            <person name="Tester M."/>
        </authorList>
    </citation>
    <scope>NUCLEOTIDE SEQUENCE [LARGE SCALE GENOMIC DNA]</scope>
    <source>
        <strain evidence="2">cv. PI 614886</strain>
    </source>
</reference>
<sequence>MVETSESSGESSDWELVQHSSDQPSSPPPQGQLLGYEMVIRDNFYGDNSIFPPSEHEDLPLLGEDSGSPRNTSPRQLSLSSACSDIGSPKEQQIKSDTRLSIMMNVIGTRIITCLREDSAVAKPPSAPHKRERPENQPALASDSSHERDLVSTTEGSSLANLIRPM</sequence>
<dbReference type="EnsemblPlants" id="AUR62032842-RA">
    <property type="protein sequence ID" value="AUR62032842-RA:cds"/>
    <property type="gene ID" value="AUR62032842"/>
</dbReference>
<proteinExistence type="predicted"/>
<keyword evidence="3" id="KW-1185">Reference proteome</keyword>
<organism evidence="2 3">
    <name type="scientific">Chenopodium quinoa</name>
    <name type="common">Quinoa</name>
    <dbReference type="NCBI Taxonomy" id="63459"/>
    <lineage>
        <taxon>Eukaryota</taxon>
        <taxon>Viridiplantae</taxon>
        <taxon>Streptophyta</taxon>
        <taxon>Embryophyta</taxon>
        <taxon>Tracheophyta</taxon>
        <taxon>Spermatophyta</taxon>
        <taxon>Magnoliopsida</taxon>
        <taxon>eudicotyledons</taxon>
        <taxon>Gunneridae</taxon>
        <taxon>Pentapetalae</taxon>
        <taxon>Caryophyllales</taxon>
        <taxon>Chenopodiaceae</taxon>
        <taxon>Chenopodioideae</taxon>
        <taxon>Atripliceae</taxon>
        <taxon>Chenopodium</taxon>
    </lineage>
</organism>
<feature type="region of interest" description="Disordered" evidence="1">
    <location>
        <begin position="1"/>
        <end position="93"/>
    </location>
</feature>
<accession>A0A803MNJ1</accession>
<dbReference type="Proteomes" id="UP000596660">
    <property type="component" value="Unplaced"/>
</dbReference>
<evidence type="ECO:0000313" key="2">
    <source>
        <dbReference type="EnsemblPlants" id="AUR62032842-RA:cds"/>
    </source>
</evidence>
<name>A0A803MNJ1_CHEQI</name>
<evidence type="ECO:0000313" key="3">
    <source>
        <dbReference type="Proteomes" id="UP000596660"/>
    </source>
</evidence>